<feature type="compositionally biased region" description="Gly residues" evidence="1">
    <location>
        <begin position="75"/>
        <end position="88"/>
    </location>
</feature>
<name>A0A8H5FXW8_9AGAR</name>
<keyword evidence="3" id="KW-1185">Reference proteome</keyword>
<proteinExistence type="predicted"/>
<accession>A0A8H5FXW8</accession>
<feature type="compositionally biased region" description="Polar residues" evidence="1">
    <location>
        <begin position="54"/>
        <end position="73"/>
    </location>
</feature>
<dbReference type="AlphaFoldDB" id="A0A8H5FXW8"/>
<evidence type="ECO:0000256" key="1">
    <source>
        <dbReference type="SAM" id="MobiDB-lite"/>
    </source>
</evidence>
<protein>
    <submittedName>
        <fullName evidence="2">Uncharacterized protein</fullName>
    </submittedName>
</protein>
<evidence type="ECO:0000313" key="2">
    <source>
        <dbReference type="EMBL" id="KAF5353785.1"/>
    </source>
</evidence>
<organism evidence="2 3">
    <name type="scientific">Tetrapyrgos nigripes</name>
    <dbReference type="NCBI Taxonomy" id="182062"/>
    <lineage>
        <taxon>Eukaryota</taxon>
        <taxon>Fungi</taxon>
        <taxon>Dikarya</taxon>
        <taxon>Basidiomycota</taxon>
        <taxon>Agaricomycotina</taxon>
        <taxon>Agaricomycetes</taxon>
        <taxon>Agaricomycetidae</taxon>
        <taxon>Agaricales</taxon>
        <taxon>Marasmiineae</taxon>
        <taxon>Marasmiaceae</taxon>
        <taxon>Tetrapyrgos</taxon>
    </lineage>
</organism>
<reference evidence="2 3" key="1">
    <citation type="journal article" date="2020" name="ISME J.">
        <title>Uncovering the hidden diversity of litter-decomposition mechanisms in mushroom-forming fungi.</title>
        <authorList>
            <person name="Floudas D."/>
            <person name="Bentzer J."/>
            <person name="Ahren D."/>
            <person name="Johansson T."/>
            <person name="Persson P."/>
            <person name="Tunlid A."/>
        </authorList>
    </citation>
    <scope>NUCLEOTIDE SEQUENCE [LARGE SCALE GENOMIC DNA]</scope>
    <source>
        <strain evidence="2 3">CBS 291.85</strain>
    </source>
</reference>
<gene>
    <name evidence="2" type="ORF">D9758_010625</name>
</gene>
<dbReference type="EMBL" id="JAACJM010000061">
    <property type="protein sequence ID" value="KAF5353785.1"/>
    <property type="molecule type" value="Genomic_DNA"/>
</dbReference>
<evidence type="ECO:0000313" key="3">
    <source>
        <dbReference type="Proteomes" id="UP000559256"/>
    </source>
</evidence>
<dbReference type="Proteomes" id="UP000559256">
    <property type="component" value="Unassembled WGS sequence"/>
</dbReference>
<comment type="caution">
    <text evidence="2">The sequence shown here is derived from an EMBL/GenBank/DDBJ whole genome shotgun (WGS) entry which is preliminary data.</text>
</comment>
<sequence length="178" mass="18530">MYLSFMIPSSSSSDAKVSRPTTTAIQCSRYTCPTIPFASMLPISGSSLSNHVSGNANTNNGSRRTIPLSFSSPGSGLGLGSGAHGQQGHGNEKDGSGGGATYHKGGSWPGITDAFRPEKRSLSALVSSPHPVHVSLRSFIPLLQSKNLADYDAESLDKKSGTGKGGNLMGMRRWLSCG</sequence>
<feature type="region of interest" description="Disordered" evidence="1">
    <location>
        <begin position="54"/>
        <end position="103"/>
    </location>
</feature>